<dbReference type="EMBL" id="OX451735">
    <property type="protein sequence ID" value="CAI8593844.1"/>
    <property type="molecule type" value="Genomic_DNA"/>
</dbReference>
<organism evidence="5 6">
    <name type="scientific">Vicia faba</name>
    <name type="common">Broad bean</name>
    <name type="synonym">Faba vulgaris</name>
    <dbReference type="NCBI Taxonomy" id="3906"/>
    <lineage>
        <taxon>Eukaryota</taxon>
        <taxon>Viridiplantae</taxon>
        <taxon>Streptophyta</taxon>
        <taxon>Embryophyta</taxon>
        <taxon>Tracheophyta</taxon>
        <taxon>Spermatophyta</taxon>
        <taxon>Magnoliopsida</taxon>
        <taxon>eudicotyledons</taxon>
        <taxon>Gunneridae</taxon>
        <taxon>Pentapetalae</taxon>
        <taxon>rosids</taxon>
        <taxon>fabids</taxon>
        <taxon>Fabales</taxon>
        <taxon>Fabaceae</taxon>
        <taxon>Papilionoideae</taxon>
        <taxon>50 kb inversion clade</taxon>
        <taxon>NPAAA clade</taxon>
        <taxon>Hologalegina</taxon>
        <taxon>IRL clade</taxon>
        <taxon>Fabeae</taxon>
        <taxon>Vicia</taxon>
    </lineage>
</organism>
<dbReference type="PANTHER" id="PTHR11722">
    <property type="entry name" value="60S RIBOSOMAL PROTEIN L13"/>
    <property type="match status" value="1"/>
</dbReference>
<dbReference type="GO" id="GO:0003723">
    <property type="term" value="F:RNA binding"/>
    <property type="evidence" value="ECO:0007669"/>
    <property type="project" value="TreeGrafter"/>
</dbReference>
<dbReference type="AlphaFoldDB" id="A0AAV0ZAG3"/>
<accession>A0AAV0ZAG3</accession>
<protein>
    <recommendedName>
        <fullName evidence="7">60S ribosomal protein L13</fullName>
    </recommendedName>
</protein>
<name>A0AAV0ZAG3_VICFA</name>
<feature type="compositionally biased region" description="Basic and acidic residues" evidence="4">
    <location>
        <begin position="71"/>
        <end position="88"/>
    </location>
</feature>
<keyword evidence="3" id="KW-0687">Ribonucleoprotein</keyword>
<dbReference type="GO" id="GO:0006412">
    <property type="term" value="P:translation"/>
    <property type="evidence" value="ECO:0007669"/>
    <property type="project" value="InterPro"/>
</dbReference>
<reference evidence="5 6" key="1">
    <citation type="submission" date="2023-01" db="EMBL/GenBank/DDBJ databases">
        <authorList>
            <person name="Kreplak J."/>
        </authorList>
    </citation>
    <scope>NUCLEOTIDE SEQUENCE [LARGE SCALE GENOMIC DNA]</scope>
</reference>
<gene>
    <name evidence="5" type="ORF">VFH_I111520</name>
</gene>
<keyword evidence="6" id="KW-1185">Reference proteome</keyword>
<feature type="region of interest" description="Disordered" evidence="4">
    <location>
        <begin position="71"/>
        <end position="109"/>
    </location>
</feature>
<dbReference type="Proteomes" id="UP001157006">
    <property type="component" value="Chromosome 1S"/>
</dbReference>
<evidence type="ECO:0000313" key="5">
    <source>
        <dbReference type="EMBL" id="CAI8593844.1"/>
    </source>
</evidence>
<dbReference type="InterPro" id="IPR001380">
    <property type="entry name" value="Ribosomal_eL13"/>
</dbReference>
<dbReference type="Pfam" id="PF01294">
    <property type="entry name" value="Ribosomal_L13e"/>
    <property type="match status" value="1"/>
</dbReference>
<evidence type="ECO:0000256" key="1">
    <source>
        <dbReference type="ARBA" id="ARBA00005640"/>
    </source>
</evidence>
<proteinExistence type="inferred from homology"/>
<dbReference type="GO" id="GO:0022625">
    <property type="term" value="C:cytosolic large ribosomal subunit"/>
    <property type="evidence" value="ECO:0007669"/>
    <property type="project" value="TreeGrafter"/>
</dbReference>
<evidence type="ECO:0000313" key="6">
    <source>
        <dbReference type="Proteomes" id="UP001157006"/>
    </source>
</evidence>
<comment type="similarity">
    <text evidence="1">Belongs to the eukaryotic ribosomal protein eL13 family.</text>
</comment>
<evidence type="ECO:0000256" key="3">
    <source>
        <dbReference type="ARBA" id="ARBA00023274"/>
    </source>
</evidence>
<dbReference type="PANTHER" id="PTHR11722:SF0">
    <property type="entry name" value="LARGE RIBOSOMAL SUBUNIT PROTEIN EL13"/>
    <property type="match status" value="1"/>
</dbReference>
<evidence type="ECO:0008006" key="7">
    <source>
        <dbReference type="Google" id="ProtNLM"/>
    </source>
</evidence>
<sequence length="109" mass="12812">MFKHNNIIPNEHFHKHRQNYATGIAIDHRCKNHSLEGLKTNVQRLKTYKANLVVNPRRHYVPLPLFCLQDREHNRPRRRDREVASRGDEGEDPDQGDDSGMRQACCDDL</sequence>
<evidence type="ECO:0000256" key="4">
    <source>
        <dbReference type="SAM" id="MobiDB-lite"/>
    </source>
</evidence>
<evidence type="ECO:0000256" key="2">
    <source>
        <dbReference type="ARBA" id="ARBA00022980"/>
    </source>
</evidence>
<keyword evidence="2" id="KW-0689">Ribosomal protein</keyword>
<dbReference type="GO" id="GO:0003735">
    <property type="term" value="F:structural constituent of ribosome"/>
    <property type="evidence" value="ECO:0007669"/>
    <property type="project" value="InterPro"/>
</dbReference>